<dbReference type="GeneTree" id="ENSGT00940000163873"/>
<evidence type="ECO:0008006" key="4">
    <source>
        <dbReference type="Google" id="ProtNLM"/>
    </source>
</evidence>
<gene>
    <name evidence="2" type="primary">LOC112255081</name>
</gene>
<organism evidence="2 3">
    <name type="scientific">Oncorhynchus tshawytscha</name>
    <name type="common">Chinook salmon</name>
    <name type="synonym">Salmo tshawytscha</name>
    <dbReference type="NCBI Taxonomy" id="74940"/>
    <lineage>
        <taxon>Eukaryota</taxon>
        <taxon>Metazoa</taxon>
        <taxon>Chordata</taxon>
        <taxon>Craniata</taxon>
        <taxon>Vertebrata</taxon>
        <taxon>Euteleostomi</taxon>
        <taxon>Actinopterygii</taxon>
        <taxon>Neopterygii</taxon>
        <taxon>Teleostei</taxon>
        <taxon>Protacanthopterygii</taxon>
        <taxon>Salmoniformes</taxon>
        <taxon>Salmonidae</taxon>
        <taxon>Salmoninae</taxon>
        <taxon>Oncorhynchus</taxon>
    </lineage>
</organism>
<keyword evidence="3" id="KW-1185">Reference proteome</keyword>
<reference evidence="2" key="2">
    <citation type="submission" date="2025-09" db="UniProtKB">
        <authorList>
            <consortium name="Ensembl"/>
        </authorList>
    </citation>
    <scope>IDENTIFICATION</scope>
</reference>
<evidence type="ECO:0000313" key="2">
    <source>
        <dbReference type="Ensembl" id="ENSOTSP00005009327.2"/>
    </source>
</evidence>
<dbReference type="InterPro" id="IPR001305">
    <property type="entry name" value="HSP_DnaJ_Cys-rich_dom"/>
</dbReference>
<dbReference type="Proteomes" id="UP000694402">
    <property type="component" value="Unassembled WGS sequence"/>
</dbReference>
<evidence type="ECO:0000313" key="3">
    <source>
        <dbReference type="Proteomes" id="UP000694402"/>
    </source>
</evidence>
<dbReference type="InterPro" id="IPR052789">
    <property type="entry name" value="SSUH2_homolog"/>
</dbReference>
<name>A0A8C8CAU0_ONCTS</name>
<accession>A0A8C8CAU0</accession>
<evidence type="ECO:0000256" key="1">
    <source>
        <dbReference type="SAM" id="MobiDB-lite"/>
    </source>
</evidence>
<dbReference type="GO" id="GO:0051082">
    <property type="term" value="F:unfolded protein binding"/>
    <property type="evidence" value="ECO:0007669"/>
    <property type="project" value="InterPro"/>
</dbReference>
<sequence length="391" mass="43602">RLPTPCVADYRQLQESKGRICRSGRRIIGPALYAPPVPAPGPMVPPASMFGNVPGYEDTLAGGGGGYLPPPMPLHPNHDPEPASVPQDWNIPSITEDVARERFIMYASGKCCYNNAPAKDGVITNMQAFNTYRYRLETFTESRSTEWATKPYEGEPADFYTQTAPRPWEIPVTGPSLFQNHEENIKVPYTSSNKPCHTCSASGKMPCHECNGSGMIVCWVCNGSGREGGDSPCNQCNQRGRENCSKCHGNGTKECETCKGKQQLLTYINLKVEWKNNVEDYVVEQNSGLEVDNLSDVTGKTLFKNAQYMLYPVYGFPDPSLSQASDRLVREHQAKYSQNSRILQQQQTIELIPITKVTYKWKGGIHVYYIYGNEHQVKVPDYPATCCCSIM</sequence>
<dbReference type="GO" id="GO:0031072">
    <property type="term" value="F:heat shock protein binding"/>
    <property type="evidence" value="ECO:0007669"/>
    <property type="project" value="InterPro"/>
</dbReference>
<feature type="region of interest" description="Disordered" evidence="1">
    <location>
        <begin position="61"/>
        <end position="85"/>
    </location>
</feature>
<proteinExistence type="predicted"/>
<dbReference type="CDD" id="cd10719">
    <property type="entry name" value="DnaJ_zf"/>
    <property type="match status" value="1"/>
</dbReference>
<dbReference type="PANTHER" id="PTHR48465:SF1">
    <property type="entry name" value="PROTEIN SSUH2 HOMOLOG"/>
    <property type="match status" value="1"/>
</dbReference>
<reference evidence="2" key="1">
    <citation type="submission" date="2025-08" db="UniProtKB">
        <authorList>
            <consortium name="Ensembl"/>
        </authorList>
    </citation>
    <scope>IDENTIFICATION</scope>
</reference>
<dbReference type="PANTHER" id="PTHR48465">
    <property type="entry name" value="PROTEIN SSUH2 HOMOLOG"/>
    <property type="match status" value="1"/>
</dbReference>
<dbReference type="Ensembl" id="ENSOTST00005010276.2">
    <property type="protein sequence ID" value="ENSOTSP00005009327.2"/>
    <property type="gene ID" value="ENSOTSG00005005047.2"/>
</dbReference>
<protein>
    <recommendedName>
        <fullName evidence="4">Protein SSUH2 homolog</fullName>
    </recommendedName>
</protein>
<dbReference type="AlphaFoldDB" id="A0A8C8CAU0"/>